<feature type="DNA-binding region" description="HMG box" evidence="3">
    <location>
        <begin position="211"/>
        <end position="289"/>
    </location>
</feature>
<organism evidence="6 7">
    <name type="scientific">Ustilago trichophora</name>
    <dbReference type="NCBI Taxonomy" id="86804"/>
    <lineage>
        <taxon>Eukaryota</taxon>
        <taxon>Fungi</taxon>
        <taxon>Dikarya</taxon>
        <taxon>Basidiomycota</taxon>
        <taxon>Ustilaginomycotina</taxon>
        <taxon>Ustilaginomycetes</taxon>
        <taxon>Ustilaginales</taxon>
        <taxon>Ustilaginaceae</taxon>
        <taxon>Ustilago</taxon>
    </lineage>
</organism>
<dbReference type="InterPro" id="IPR036910">
    <property type="entry name" value="HMG_box_dom_sf"/>
</dbReference>
<feature type="region of interest" description="Disordered" evidence="4">
    <location>
        <begin position="1"/>
        <end position="32"/>
    </location>
</feature>
<reference evidence="6 7" key="1">
    <citation type="submission" date="2018-03" db="EMBL/GenBank/DDBJ databases">
        <authorList>
            <person name="Guldener U."/>
        </authorList>
    </citation>
    <scope>NUCLEOTIDE SEQUENCE [LARGE SCALE GENOMIC DNA]</scope>
    <source>
        <strain evidence="6 7">NBRC100155</strain>
    </source>
</reference>
<evidence type="ECO:0000313" key="7">
    <source>
        <dbReference type="Proteomes" id="UP000324022"/>
    </source>
</evidence>
<dbReference type="OrthoDB" id="6247875at2759"/>
<dbReference type="GO" id="GO:0005634">
    <property type="term" value="C:nucleus"/>
    <property type="evidence" value="ECO:0007669"/>
    <property type="project" value="UniProtKB-UniRule"/>
</dbReference>
<feature type="compositionally biased region" description="Low complexity" evidence="4">
    <location>
        <begin position="339"/>
        <end position="353"/>
    </location>
</feature>
<keyword evidence="3" id="KW-0539">Nucleus</keyword>
<feature type="compositionally biased region" description="Polar residues" evidence="4">
    <location>
        <begin position="456"/>
        <end position="499"/>
    </location>
</feature>
<keyword evidence="7" id="KW-1185">Reference proteome</keyword>
<feature type="compositionally biased region" description="Polar residues" evidence="4">
    <location>
        <begin position="102"/>
        <end position="124"/>
    </location>
</feature>
<feature type="compositionally biased region" description="Polar residues" evidence="4">
    <location>
        <begin position="523"/>
        <end position="534"/>
    </location>
</feature>
<evidence type="ECO:0000256" key="3">
    <source>
        <dbReference type="PROSITE-ProRule" id="PRU00267"/>
    </source>
</evidence>
<accession>A0A5C3EIE4</accession>
<dbReference type="GO" id="GO:0001228">
    <property type="term" value="F:DNA-binding transcription activator activity, RNA polymerase II-specific"/>
    <property type="evidence" value="ECO:0007669"/>
    <property type="project" value="TreeGrafter"/>
</dbReference>
<dbReference type="InterPro" id="IPR050140">
    <property type="entry name" value="SRY-related_HMG-box_TF-like"/>
</dbReference>
<evidence type="ECO:0000313" key="6">
    <source>
        <dbReference type="EMBL" id="SPO30424.1"/>
    </source>
</evidence>
<evidence type="ECO:0000256" key="4">
    <source>
        <dbReference type="SAM" id="MobiDB-lite"/>
    </source>
</evidence>
<feature type="compositionally biased region" description="Polar residues" evidence="4">
    <location>
        <begin position="405"/>
        <end position="426"/>
    </location>
</feature>
<gene>
    <name evidence="6" type="ORF">UTRI_06354</name>
</gene>
<dbReference type="SMART" id="SM00398">
    <property type="entry name" value="HMG"/>
    <property type="match status" value="1"/>
</dbReference>
<dbReference type="InterPro" id="IPR009071">
    <property type="entry name" value="HMG_box_dom"/>
</dbReference>
<dbReference type="CDD" id="cd01389">
    <property type="entry name" value="HMG-box_ROX1-like"/>
    <property type="match status" value="1"/>
</dbReference>
<dbReference type="Proteomes" id="UP000324022">
    <property type="component" value="Unassembled WGS sequence"/>
</dbReference>
<dbReference type="GO" id="GO:0030154">
    <property type="term" value="P:cell differentiation"/>
    <property type="evidence" value="ECO:0007669"/>
    <property type="project" value="TreeGrafter"/>
</dbReference>
<dbReference type="PROSITE" id="PS50118">
    <property type="entry name" value="HMG_BOX_2"/>
    <property type="match status" value="1"/>
</dbReference>
<feature type="region of interest" description="Disordered" evidence="4">
    <location>
        <begin position="174"/>
        <end position="250"/>
    </location>
</feature>
<feature type="domain" description="HMG box" evidence="5">
    <location>
        <begin position="211"/>
        <end position="289"/>
    </location>
</feature>
<keyword evidence="2" id="KW-0804">Transcription</keyword>
<feature type="compositionally biased region" description="Low complexity" evidence="4">
    <location>
        <begin position="299"/>
        <end position="310"/>
    </location>
</feature>
<dbReference type="PANTHER" id="PTHR10270">
    <property type="entry name" value="SOX TRANSCRIPTION FACTOR"/>
    <property type="match status" value="1"/>
</dbReference>
<feature type="region of interest" description="Disordered" evidence="4">
    <location>
        <begin position="97"/>
        <end position="159"/>
    </location>
</feature>
<feature type="region of interest" description="Disordered" evidence="4">
    <location>
        <begin position="284"/>
        <end position="377"/>
    </location>
</feature>
<proteinExistence type="predicted"/>
<protein>
    <submittedName>
        <fullName evidence="6">Related to HMG-box transcription factor</fullName>
    </submittedName>
</protein>
<feature type="compositionally biased region" description="Basic and acidic residues" evidence="4">
    <location>
        <begin position="613"/>
        <end position="622"/>
    </location>
</feature>
<dbReference type="GO" id="GO:0000978">
    <property type="term" value="F:RNA polymerase II cis-regulatory region sequence-specific DNA binding"/>
    <property type="evidence" value="ECO:0007669"/>
    <property type="project" value="TreeGrafter"/>
</dbReference>
<dbReference type="Pfam" id="PF00505">
    <property type="entry name" value="HMG_box"/>
    <property type="match status" value="1"/>
</dbReference>
<dbReference type="SUPFAM" id="SSF47095">
    <property type="entry name" value="HMG-box"/>
    <property type="match status" value="1"/>
</dbReference>
<dbReference type="EMBL" id="OOIN01000033">
    <property type="protein sequence ID" value="SPO30424.1"/>
    <property type="molecule type" value="Genomic_DNA"/>
</dbReference>
<feature type="compositionally biased region" description="Basic and acidic residues" evidence="4">
    <location>
        <begin position="311"/>
        <end position="324"/>
    </location>
</feature>
<feature type="compositionally biased region" description="Basic and acidic residues" evidence="4">
    <location>
        <begin position="177"/>
        <end position="188"/>
    </location>
</feature>
<dbReference type="AlphaFoldDB" id="A0A5C3EIE4"/>
<feature type="compositionally biased region" description="Polar residues" evidence="4">
    <location>
        <begin position="434"/>
        <end position="447"/>
    </location>
</feature>
<evidence type="ECO:0000259" key="5">
    <source>
        <dbReference type="PROSITE" id="PS50118"/>
    </source>
</evidence>
<feature type="region of interest" description="Disordered" evidence="4">
    <location>
        <begin position="405"/>
        <end position="544"/>
    </location>
</feature>
<dbReference type="Gene3D" id="1.10.30.10">
    <property type="entry name" value="High mobility group box domain"/>
    <property type="match status" value="1"/>
</dbReference>
<name>A0A5C3EIE4_9BASI</name>
<sequence length="622" mass="67580">MAQQGHGLAPGPSRISQYDDRPVGQGRQEYDGMIVATTTQPEAFGRSAPYVHDGSLFPTSASSYDHTNTGLRADDSHSLLGMHSHQQNDSQSLSAYSDALPHQQSHYTPYTPSPQHISQSSQAYQPHQQHPQQHQHQHQHQHPHHLHHLHHHSDQHLGMQMPSNLVSSQTLGMHHAHSNDTHMHHHSEYAQGSLDGQRKAQTKGEAAEPHTPRPPNAWILYRSQKFREIQQTRDSQSRSGASEKPKSQAEISRIISQMWQNESTAVKQEFEALADEKKLAHQRMYPTYRYRPKKKVKSSKQSAATTAASQIDDRSEGHSIKREVQGAFTGPGYPDRYASESSSSTAYSSAADSKIGGSDPQRAAGSQGISSIHDLGGRELMSRKANNYVDRRDRVELQVPVNYGRSVSGSISSGEGHSVTSYSSNRLHPYGDRASSSSLMRQESLRASSDVFGDSQPHSGGTYTSSYWPDSDTMNGTSNTSNHFDGSRSGPNSFGSLGSTRLPAASHISNTAGGSSLLPLSPPTRQSVPSQQLQHHPIDSMDGNLSLAQLTGTPANTAYTGASSFRTTPLTNHTVRLGHTSLGSAGGERSEVPSGLAGIPHGGGGNDGLTDAFDPHRRMQLS</sequence>
<keyword evidence="1 3" id="KW-0238">DNA-binding</keyword>
<evidence type="ECO:0000256" key="1">
    <source>
        <dbReference type="ARBA" id="ARBA00023125"/>
    </source>
</evidence>
<feature type="compositionally biased region" description="Basic residues" evidence="4">
    <location>
        <begin position="133"/>
        <end position="153"/>
    </location>
</feature>
<feature type="region of interest" description="Disordered" evidence="4">
    <location>
        <begin position="598"/>
        <end position="622"/>
    </location>
</feature>
<evidence type="ECO:0000256" key="2">
    <source>
        <dbReference type="ARBA" id="ARBA00023163"/>
    </source>
</evidence>
<dbReference type="PANTHER" id="PTHR10270:SF161">
    <property type="entry name" value="SEX-DETERMINING REGION Y PROTEIN"/>
    <property type="match status" value="1"/>
</dbReference>